<accession>A0A166BYV9</accession>
<reference evidence="1 2" key="1">
    <citation type="journal article" date="2016" name="Mol. Biol. Evol.">
        <title>Comparative Genomics of Early-Diverging Mushroom-Forming Fungi Provides Insights into the Origins of Lignocellulose Decay Capabilities.</title>
        <authorList>
            <person name="Nagy L.G."/>
            <person name="Riley R."/>
            <person name="Tritt A."/>
            <person name="Adam C."/>
            <person name="Daum C."/>
            <person name="Floudas D."/>
            <person name="Sun H."/>
            <person name="Yadav J.S."/>
            <person name="Pangilinan J."/>
            <person name="Larsson K.H."/>
            <person name="Matsuura K."/>
            <person name="Barry K."/>
            <person name="Labutti K."/>
            <person name="Kuo R."/>
            <person name="Ohm R.A."/>
            <person name="Bhattacharya S.S."/>
            <person name="Shirouzu T."/>
            <person name="Yoshinaga Y."/>
            <person name="Martin F.M."/>
            <person name="Grigoriev I.V."/>
            <person name="Hibbett D.S."/>
        </authorList>
    </citation>
    <scope>NUCLEOTIDE SEQUENCE [LARGE SCALE GENOMIC DNA]</scope>
    <source>
        <strain evidence="1 2">CBS 109695</strain>
    </source>
</reference>
<protein>
    <submittedName>
        <fullName evidence="1">Uncharacterized protein</fullName>
    </submittedName>
</protein>
<dbReference type="AlphaFoldDB" id="A0A166BYV9"/>
<dbReference type="Proteomes" id="UP000076532">
    <property type="component" value="Unassembled WGS sequence"/>
</dbReference>
<gene>
    <name evidence="1" type="ORF">FIBSPDRAFT_138649</name>
</gene>
<sequence length="89" mass="9735">MMGWRLSWVACSGVGEQYDRTTTAAAAMHPQVLEKLEKRKHSDDDIPRVLMLEILQGRPGGNTNFALRVMKGISGVPRSIGNGQNSSPI</sequence>
<organism evidence="1 2">
    <name type="scientific">Athelia psychrophila</name>
    <dbReference type="NCBI Taxonomy" id="1759441"/>
    <lineage>
        <taxon>Eukaryota</taxon>
        <taxon>Fungi</taxon>
        <taxon>Dikarya</taxon>
        <taxon>Basidiomycota</taxon>
        <taxon>Agaricomycotina</taxon>
        <taxon>Agaricomycetes</taxon>
        <taxon>Agaricomycetidae</taxon>
        <taxon>Atheliales</taxon>
        <taxon>Atheliaceae</taxon>
        <taxon>Athelia</taxon>
    </lineage>
</organism>
<proteinExistence type="predicted"/>
<evidence type="ECO:0000313" key="1">
    <source>
        <dbReference type="EMBL" id="KZP13117.1"/>
    </source>
</evidence>
<dbReference type="EMBL" id="KV417637">
    <property type="protein sequence ID" value="KZP13117.1"/>
    <property type="molecule type" value="Genomic_DNA"/>
</dbReference>
<keyword evidence="2" id="KW-1185">Reference proteome</keyword>
<evidence type="ECO:0000313" key="2">
    <source>
        <dbReference type="Proteomes" id="UP000076532"/>
    </source>
</evidence>
<name>A0A166BYV9_9AGAM</name>